<keyword evidence="5" id="KW-1185">Reference proteome</keyword>
<sequence length="427" mass="46521">MLLIMSAMLSAAPATAAPLPQNDDYKHMGVATCASSICHGKTSAQANSNVQLNEYRLWSTTDFHSRAYRVLSNPESKAMAKALGLANAQNATICLDCHTDHVPSGRRGPKFQLTDGVGCEGCHGGAENWLRSHTEPNVTHQDNLDNGLYPLSDPIARADLCLSCHMGTKDKFATHAIMAAGHPRLSFELDTFTANQPAHYQVDEDYIARKGDHPVGYLWAVGQVEMATRQLALIDTHNLGKSLGRGMIELSIYDCHSCHQGMSPRRGRPDDFSSQLPTGSLRLMDHSFDMVAAIIKATAPAGYEKYASAMRDLHRAHNQPKAVGTATETLRLQLVELAANLKRKPPSPKTIKALRQSIADNGARDRYADYSSAEQAFLALESLSYSLGDRKKITTQLDKVFASLGDETEFKPKSFATACAALARVLP</sequence>
<evidence type="ECO:0000259" key="3">
    <source>
        <dbReference type="Pfam" id="PF13435"/>
    </source>
</evidence>
<feature type="chain" id="PRO_5046268166" evidence="2">
    <location>
        <begin position="17"/>
        <end position="427"/>
    </location>
</feature>
<dbReference type="InterPro" id="IPR023155">
    <property type="entry name" value="Cyt_c-552/4"/>
</dbReference>
<dbReference type="PANTHER" id="PTHR35038">
    <property type="entry name" value="DISSIMILATORY SULFITE REDUCTASE SIRA"/>
    <property type="match status" value="1"/>
</dbReference>
<organism evidence="4 5">
    <name type="scientific">Marinobacter salexigens</name>
    <dbReference type="NCBI Taxonomy" id="1925763"/>
    <lineage>
        <taxon>Bacteria</taxon>
        <taxon>Pseudomonadati</taxon>
        <taxon>Pseudomonadota</taxon>
        <taxon>Gammaproteobacteria</taxon>
        <taxon>Pseudomonadales</taxon>
        <taxon>Marinobacteraceae</taxon>
        <taxon>Marinobacter</taxon>
    </lineage>
</organism>
<dbReference type="InterPro" id="IPR051829">
    <property type="entry name" value="Multiheme_Cytochr_ET"/>
</dbReference>
<proteinExistence type="predicted"/>
<protein>
    <submittedName>
        <fullName evidence="4">Cytochrome c family protein</fullName>
    </submittedName>
</protein>
<evidence type="ECO:0000256" key="1">
    <source>
        <dbReference type="ARBA" id="ARBA00022729"/>
    </source>
</evidence>
<feature type="domain" description="Cytochrome c-552/4" evidence="3">
    <location>
        <begin position="53"/>
        <end position="124"/>
    </location>
</feature>
<name>A0ABS6A9N6_9GAMM</name>
<dbReference type="Pfam" id="PF13435">
    <property type="entry name" value="Cytochrome_C554"/>
    <property type="match status" value="1"/>
</dbReference>
<dbReference type="Proteomes" id="UP000753376">
    <property type="component" value="Unassembled WGS sequence"/>
</dbReference>
<dbReference type="RefSeq" id="WP_216008068.1">
    <property type="nucleotide sequence ID" value="NZ_JAHKPV010000017.1"/>
</dbReference>
<comment type="caution">
    <text evidence="4">The sequence shown here is derived from an EMBL/GenBank/DDBJ whole genome shotgun (WGS) entry which is preliminary data.</text>
</comment>
<reference evidence="4 5" key="1">
    <citation type="submission" date="2021-05" db="EMBL/GenBank/DDBJ databases">
        <title>Draft genomes of bacteria isolated from model marine particles.</title>
        <authorList>
            <person name="Datta M.S."/>
            <person name="Schwartzman J.A."/>
            <person name="Enke T.N."/>
            <person name="Saavedra J."/>
            <person name="Cermak N."/>
            <person name="Cordero O.X."/>
        </authorList>
    </citation>
    <scope>NUCLEOTIDE SEQUENCE [LARGE SCALE GENOMIC DNA]</scope>
    <source>
        <strain evidence="4 5">D2M19</strain>
    </source>
</reference>
<evidence type="ECO:0000313" key="4">
    <source>
        <dbReference type="EMBL" id="MBU2874220.1"/>
    </source>
</evidence>
<dbReference type="PANTHER" id="PTHR35038:SF8">
    <property type="entry name" value="C-TYPE POLYHEME CYTOCHROME OMCC"/>
    <property type="match status" value="1"/>
</dbReference>
<gene>
    <name evidence="4" type="ORF">KO508_09395</name>
</gene>
<accession>A0ABS6A9N6</accession>
<keyword evidence="1 2" id="KW-0732">Signal</keyword>
<dbReference type="EMBL" id="JAHKPV010000017">
    <property type="protein sequence ID" value="MBU2874220.1"/>
    <property type="molecule type" value="Genomic_DNA"/>
</dbReference>
<evidence type="ECO:0000313" key="5">
    <source>
        <dbReference type="Proteomes" id="UP000753376"/>
    </source>
</evidence>
<feature type="signal peptide" evidence="2">
    <location>
        <begin position="1"/>
        <end position="16"/>
    </location>
</feature>
<evidence type="ECO:0000256" key="2">
    <source>
        <dbReference type="SAM" id="SignalP"/>
    </source>
</evidence>